<evidence type="ECO:0000256" key="10">
    <source>
        <dbReference type="SAM" id="MobiDB-lite"/>
    </source>
</evidence>
<gene>
    <name evidence="13" type="ORF">V6N11_049810</name>
</gene>
<dbReference type="SUPFAM" id="SSF52172">
    <property type="entry name" value="CheY-like"/>
    <property type="match status" value="1"/>
</dbReference>
<accession>A0ABR2T8X0</accession>
<comment type="caution">
    <text evidence="13">The sequence shown here is derived from an EMBL/GenBank/DDBJ whole genome shotgun (WGS) entry which is preliminary data.</text>
</comment>
<feature type="region of interest" description="Disordered" evidence="10">
    <location>
        <begin position="450"/>
        <end position="519"/>
    </location>
</feature>
<comment type="caution">
    <text evidence="8">Lacks conserved residue(s) required for the propagation of feature annotation.</text>
</comment>
<reference evidence="13 14" key="1">
    <citation type="journal article" date="2024" name="G3 (Bethesda)">
        <title>Genome assembly of Hibiscus sabdariffa L. provides insights into metabolisms of medicinal natural products.</title>
        <authorList>
            <person name="Kim T."/>
        </authorList>
    </citation>
    <scope>NUCLEOTIDE SEQUENCE [LARGE SCALE GENOMIC DNA]</scope>
    <source>
        <strain evidence="13">TK-2024</strain>
        <tissue evidence="13">Old leaves</tissue>
    </source>
</reference>
<dbReference type="Pfam" id="PF00072">
    <property type="entry name" value="Response_reg"/>
    <property type="match status" value="1"/>
</dbReference>
<sequence length="657" mass="72393">MVQMNNNGPVTGGLVELNTHIRDENAKIRDGVMGEGQGLSEEDESRINEDVEDRNNGKKVMVQLRGPLVCWERFLPLRSLKVLLVENDDSTCHVVCALLRNCGYEVIAVSNGLQAWKILEDIGNHVDLVLTEVVMPCLSGIGLLGKIMNHKTRKNIPVIMMSSHDSMNIVLKCLSRGAVDFLVKPIRKNELKNLWQHVWRRCHSSSGSGSGSGTRTQKSAKSMGADSDNNTGSYKEDDTGRVGLNAQDRSDNGSGTQSSWTKRVVEVDSSQPVSDQVMHSRSEVLGNNWVPVPTERECDGRDDVLDNEVKGKDVEKGAPKIIALQLENLSEKVNTNMAGANPNKDEEKLHKAQLELHNEKHAGDLRNRAADLNTSGAQIESAVMDIMNGLRKVSDTKDKVIYKSKEMPSLELSLKRLIDVGDSGTSAHQRNVLRHSDLSAFSRYNSGSTTNQAAVGNVGSCSPLDNSSEAVNTDSMKNFQSNSNNMPLNQQSNGSSNNNDMGSTTNNAFNKSTVISDKPKPKTIVPSSAFQPVQNDHTNTLQPPTQGKVDTVVGKKILAKARATDQQKRKERCFEKKVRYQSRKKLAEQRPRIRGQFPTCEGSAWIEVAYGEVLGHLLGECLVNSFSREVNNTADKLSKSGIDRSEPLYWKSCPFEE</sequence>
<dbReference type="InterPro" id="IPR045279">
    <property type="entry name" value="ARR-like"/>
</dbReference>
<evidence type="ECO:0000256" key="1">
    <source>
        <dbReference type="ARBA" id="ARBA00004123"/>
    </source>
</evidence>
<feature type="region of interest" description="Disordered" evidence="10">
    <location>
        <begin position="203"/>
        <end position="263"/>
    </location>
</feature>
<dbReference type="PROSITE" id="PS51017">
    <property type="entry name" value="CCT"/>
    <property type="match status" value="1"/>
</dbReference>
<evidence type="ECO:0000256" key="7">
    <source>
        <dbReference type="ARBA" id="ARBA00023242"/>
    </source>
</evidence>
<evidence type="ECO:0000313" key="13">
    <source>
        <dbReference type="EMBL" id="KAK9033623.1"/>
    </source>
</evidence>
<feature type="compositionally biased region" description="Low complexity" evidence="10">
    <location>
        <begin position="489"/>
        <end position="507"/>
    </location>
</feature>
<feature type="region of interest" description="Disordered" evidence="10">
    <location>
        <begin position="32"/>
        <end position="52"/>
    </location>
</feature>
<dbReference type="CDD" id="cd17582">
    <property type="entry name" value="psREC_PRR"/>
    <property type="match status" value="1"/>
</dbReference>
<evidence type="ECO:0000256" key="9">
    <source>
        <dbReference type="PROSITE-ProRule" id="PRU00357"/>
    </source>
</evidence>
<keyword evidence="6" id="KW-0804">Transcription</keyword>
<feature type="compositionally biased region" description="Polar residues" evidence="10">
    <location>
        <begin position="252"/>
        <end position="261"/>
    </location>
</feature>
<dbReference type="PANTHER" id="PTHR43874:SF195">
    <property type="entry name" value="TWO-COMPONENT RESPONSE REGULATOR-LIKE PRR37 ISOFORM X1"/>
    <property type="match status" value="1"/>
</dbReference>
<evidence type="ECO:0000256" key="2">
    <source>
        <dbReference type="ARBA" id="ARBA00010330"/>
    </source>
</evidence>
<feature type="domain" description="CCT" evidence="12">
    <location>
        <begin position="558"/>
        <end position="600"/>
    </location>
</feature>
<feature type="compositionally biased region" description="Polar residues" evidence="10">
    <location>
        <begin position="450"/>
        <end position="488"/>
    </location>
</feature>
<dbReference type="SMART" id="SM00448">
    <property type="entry name" value="REC"/>
    <property type="match status" value="1"/>
</dbReference>
<dbReference type="Pfam" id="PF06203">
    <property type="entry name" value="CCT"/>
    <property type="match status" value="1"/>
</dbReference>
<evidence type="ECO:0000313" key="14">
    <source>
        <dbReference type="Proteomes" id="UP001396334"/>
    </source>
</evidence>
<evidence type="ECO:0000256" key="8">
    <source>
        <dbReference type="PROSITE-ProRule" id="PRU00169"/>
    </source>
</evidence>
<dbReference type="PROSITE" id="PS50110">
    <property type="entry name" value="RESPONSE_REGULATORY"/>
    <property type="match status" value="1"/>
</dbReference>
<evidence type="ECO:0008006" key="15">
    <source>
        <dbReference type="Google" id="ProtNLM"/>
    </source>
</evidence>
<evidence type="ECO:0000256" key="5">
    <source>
        <dbReference type="ARBA" id="ARBA00023108"/>
    </source>
</evidence>
<comment type="similarity">
    <text evidence="2">Belongs to the ARR-like family.</text>
</comment>
<evidence type="ECO:0000259" key="11">
    <source>
        <dbReference type="PROSITE" id="PS50110"/>
    </source>
</evidence>
<evidence type="ECO:0000259" key="12">
    <source>
        <dbReference type="PROSITE" id="PS51017"/>
    </source>
</evidence>
<dbReference type="InterPro" id="IPR010402">
    <property type="entry name" value="CCT_domain"/>
</dbReference>
<dbReference type="EMBL" id="JBBPBN010000007">
    <property type="protein sequence ID" value="KAK9033623.1"/>
    <property type="molecule type" value="Genomic_DNA"/>
</dbReference>
<evidence type="ECO:0000256" key="4">
    <source>
        <dbReference type="ARBA" id="ARBA00023015"/>
    </source>
</evidence>
<keyword evidence="4" id="KW-0805">Transcription regulation</keyword>
<keyword evidence="3" id="KW-0902">Two-component regulatory system</keyword>
<organism evidence="13 14">
    <name type="scientific">Hibiscus sabdariffa</name>
    <name type="common">roselle</name>
    <dbReference type="NCBI Taxonomy" id="183260"/>
    <lineage>
        <taxon>Eukaryota</taxon>
        <taxon>Viridiplantae</taxon>
        <taxon>Streptophyta</taxon>
        <taxon>Embryophyta</taxon>
        <taxon>Tracheophyta</taxon>
        <taxon>Spermatophyta</taxon>
        <taxon>Magnoliopsida</taxon>
        <taxon>eudicotyledons</taxon>
        <taxon>Gunneridae</taxon>
        <taxon>Pentapetalae</taxon>
        <taxon>rosids</taxon>
        <taxon>malvids</taxon>
        <taxon>Malvales</taxon>
        <taxon>Malvaceae</taxon>
        <taxon>Malvoideae</taxon>
        <taxon>Hibiscus</taxon>
    </lineage>
</organism>
<feature type="domain" description="Response regulatory" evidence="11">
    <location>
        <begin position="81"/>
        <end position="199"/>
    </location>
</feature>
<feature type="region of interest" description="Disordered" evidence="10">
    <location>
        <begin position="528"/>
        <end position="547"/>
    </location>
</feature>
<dbReference type="Proteomes" id="UP001396334">
    <property type="component" value="Unassembled WGS sequence"/>
</dbReference>
<protein>
    <recommendedName>
        <fullName evidence="15">Two-component response regulator-like APRR7</fullName>
    </recommendedName>
</protein>
<keyword evidence="5" id="KW-0090">Biological rhythms</keyword>
<dbReference type="PANTHER" id="PTHR43874">
    <property type="entry name" value="TWO-COMPONENT RESPONSE REGULATOR"/>
    <property type="match status" value="1"/>
</dbReference>
<proteinExistence type="inferred from homology"/>
<feature type="compositionally biased region" description="Polar residues" evidence="10">
    <location>
        <begin position="528"/>
        <end position="545"/>
    </location>
</feature>
<dbReference type="InterPro" id="IPR011006">
    <property type="entry name" value="CheY-like_superfamily"/>
</dbReference>
<dbReference type="Gene3D" id="3.40.50.2300">
    <property type="match status" value="1"/>
</dbReference>
<dbReference type="InterPro" id="IPR001789">
    <property type="entry name" value="Sig_transdc_resp-reg_receiver"/>
</dbReference>
<keyword evidence="14" id="KW-1185">Reference proteome</keyword>
<comment type="subcellular location">
    <subcellularLocation>
        <location evidence="1 9">Nucleus</location>
    </subcellularLocation>
</comment>
<keyword evidence="7 9" id="KW-0539">Nucleus</keyword>
<evidence type="ECO:0000256" key="6">
    <source>
        <dbReference type="ARBA" id="ARBA00023163"/>
    </source>
</evidence>
<name>A0ABR2T8X0_9ROSI</name>
<evidence type="ECO:0000256" key="3">
    <source>
        <dbReference type="ARBA" id="ARBA00023012"/>
    </source>
</evidence>